<dbReference type="EMBL" id="CP036347">
    <property type="protein sequence ID" value="QDU02423.1"/>
    <property type="molecule type" value="Genomic_DNA"/>
</dbReference>
<sequence length="258" mass="29604">MSETNLYQRQWNPRLYLDKYYSTPKLSSDEQAIFQFLFKSLNSDKRLYRRAIEFGCGPTVHHALALAPHVAEIHLADYLPENLAEIRTWLEYGADAHNWDLWLQRILELEGRDDITHSEIRDRADELRRKVTALKLGDVQQNHPLGDGSRYDLVASFFCCEAVTPSKAEWCRLMRNLCRLLEPGGTLVLAAARRCRAYSVVDSRFPTAYVEECDFLKLLEHEGFDLDRTVVRAVAIAPDWSDQGSQSICLVKSEAAPK</sequence>
<dbReference type="Proteomes" id="UP000320722">
    <property type="component" value="Chromosome"/>
</dbReference>
<dbReference type="SUPFAM" id="SSF53335">
    <property type="entry name" value="S-adenosyl-L-methionine-dependent methyltransferases"/>
    <property type="match status" value="1"/>
</dbReference>
<organism evidence="4 5">
    <name type="scientific">Gimesia chilikensis</name>
    <dbReference type="NCBI Taxonomy" id="2605989"/>
    <lineage>
        <taxon>Bacteria</taxon>
        <taxon>Pseudomonadati</taxon>
        <taxon>Planctomycetota</taxon>
        <taxon>Planctomycetia</taxon>
        <taxon>Planctomycetales</taxon>
        <taxon>Planctomycetaceae</taxon>
        <taxon>Gimesia</taxon>
    </lineage>
</organism>
<reference evidence="4 5" key="1">
    <citation type="submission" date="2019-02" db="EMBL/GenBank/DDBJ databases">
        <title>Deep-cultivation of Planctomycetes and their phenomic and genomic characterization uncovers novel biology.</title>
        <authorList>
            <person name="Wiegand S."/>
            <person name="Jogler M."/>
            <person name="Boedeker C."/>
            <person name="Pinto D."/>
            <person name="Vollmers J."/>
            <person name="Rivas-Marin E."/>
            <person name="Kohn T."/>
            <person name="Peeters S.H."/>
            <person name="Heuer A."/>
            <person name="Rast P."/>
            <person name="Oberbeckmann S."/>
            <person name="Bunk B."/>
            <person name="Jeske O."/>
            <person name="Meyerdierks A."/>
            <person name="Storesund J.E."/>
            <person name="Kallscheuer N."/>
            <person name="Luecker S."/>
            <person name="Lage O.M."/>
            <person name="Pohl T."/>
            <person name="Merkel B.J."/>
            <person name="Hornburger P."/>
            <person name="Mueller R.-W."/>
            <person name="Bruemmer F."/>
            <person name="Labrenz M."/>
            <person name="Spormann A.M."/>
            <person name="Op den Camp H."/>
            <person name="Overmann J."/>
            <person name="Amann R."/>
            <person name="Jetten M.S.M."/>
            <person name="Mascher T."/>
            <person name="Medema M.H."/>
            <person name="Devos D.P."/>
            <person name="Kaster A.-K."/>
            <person name="Ovreas L."/>
            <person name="Rohde M."/>
            <person name="Galperin M.Y."/>
            <person name="Jogler C."/>
        </authorList>
    </citation>
    <scope>NUCLEOTIDE SEQUENCE [LARGE SCALE GENOMIC DNA]</scope>
    <source>
        <strain evidence="4 5">V6</strain>
    </source>
</reference>
<evidence type="ECO:0000313" key="5">
    <source>
        <dbReference type="Proteomes" id="UP000320722"/>
    </source>
</evidence>
<evidence type="ECO:0000256" key="1">
    <source>
        <dbReference type="ARBA" id="ARBA00022603"/>
    </source>
</evidence>
<dbReference type="AlphaFoldDB" id="A0A517WAZ0"/>
<dbReference type="InterPro" id="IPR053384">
    <property type="entry name" value="SAM-dep_methyltransferase"/>
</dbReference>
<keyword evidence="1" id="KW-0489">Methyltransferase</keyword>
<dbReference type="PANTHER" id="PTHR10867">
    <property type="entry name" value="NNMT/PNMT/TEMT FAMILY MEMBER"/>
    <property type="match status" value="1"/>
</dbReference>
<dbReference type="PROSITE" id="PS51681">
    <property type="entry name" value="SAM_MT_NNMT_PNMT_TEMT"/>
    <property type="match status" value="1"/>
</dbReference>
<proteinExistence type="predicted"/>
<gene>
    <name evidence="4" type="ORF">V6x_21260</name>
</gene>
<evidence type="ECO:0000256" key="2">
    <source>
        <dbReference type="ARBA" id="ARBA00022679"/>
    </source>
</evidence>
<evidence type="ECO:0000256" key="3">
    <source>
        <dbReference type="ARBA" id="ARBA00022691"/>
    </source>
</evidence>
<protein>
    <submittedName>
        <fullName evidence="4">NNMT/PNMT/TEMT family protein</fullName>
    </submittedName>
</protein>
<dbReference type="GO" id="GO:0008170">
    <property type="term" value="F:N-methyltransferase activity"/>
    <property type="evidence" value="ECO:0007669"/>
    <property type="project" value="TreeGrafter"/>
</dbReference>
<dbReference type="PANTHER" id="PTHR10867:SF17">
    <property type="entry name" value="NICOTINAMIDE N-METHYLTRANSFERASE"/>
    <property type="match status" value="1"/>
</dbReference>
<keyword evidence="3" id="KW-0949">S-adenosyl-L-methionine</keyword>
<dbReference type="InterPro" id="IPR000940">
    <property type="entry name" value="NNMT_TEMT_trans"/>
</dbReference>
<dbReference type="InterPro" id="IPR029063">
    <property type="entry name" value="SAM-dependent_MTases_sf"/>
</dbReference>
<dbReference type="Gene3D" id="3.40.50.150">
    <property type="entry name" value="Vaccinia Virus protein VP39"/>
    <property type="match status" value="1"/>
</dbReference>
<name>A0A517WAZ0_9PLAN</name>
<keyword evidence="2" id="KW-0808">Transferase</keyword>
<dbReference type="GO" id="GO:0032259">
    <property type="term" value="P:methylation"/>
    <property type="evidence" value="ECO:0007669"/>
    <property type="project" value="UniProtKB-KW"/>
</dbReference>
<dbReference type="Pfam" id="PF01234">
    <property type="entry name" value="NNMT_PNMT_TEMT"/>
    <property type="match status" value="1"/>
</dbReference>
<accession>A0A517WAZ0</accession>
<evidence type="ECO:0000313" key="4">
    <source>
        <dbReference type="EMBL" id="QDU02423.1"/>
    </source>
</evidence>
<dbReference type="GO" id="GO:0005829">
    <property type="term" value="C:cytosol"/>
    <property type="evidence" value="ECO:0007669"/>
    <property type="project" value="TreeGrafter"/>
</dbReference>
<dbReference type="NCBIfam" id="NF041360">
    <property type="entry name" value="GntF_guanitoxin"/>
    <property type="match status" value="1"/>
</dbReference>
<dbReference type="RefSeq" id="WP_145039203.1">
    <property type="nucleotide sequence ID" value="NZ_CP036347.1"/>
</dbReference>